<dbReference type="SUPFAM" id="SSF51366">
    <property type="entry name" value="Ribulose-phoshate binding barrel"/>
    <property type="match status" value="1"/>
</dbReference>
<proteinExistence type="inferred from homology"/>
<dbReference type="PROSITE" id="PS00156">
    <property type="entry name" value="OMPDECASE"/>
    <property type="match status" value="1"/>
</dbReference>
<comment type="pathway">
    <text evidence="1">Pyrimidine metabolism; UMP biosynthesis via de novo pathway; UMP from orotate: step 2/2.</text>
</comment>
<evidence type="ECO:0000313" key="9">
    <source>
        <dbReference type="EMBL" id="TDP83596.1"/>
    </source>
</evidence>
<dbReference type="CDD" id="cd04725">
    <property type="entry name" value="OMP_decarboxylase_like"/>
    <property type="match status" value="1"/>
</dbReference>
<dbReference type="RefSeq" id="WP_126538674.1">
    <property type="nucleotide sequence ID" value="NZ_BSPM01000009.1"/>
</dbReference>
<keyword evidence="4" id="KW-0665">Pyrimidine biosynthesis</keyword>
<name>A0A4R6RD23_9HYPH</name>
<dbReference type="InterPro" id="IPR018089">
    <property type="entry name" value="OMPdecase_AS"/>
</dbReference>
<keyword evidence="10" id="KW-1185">Reference proteome</keyword>
<dbReference type="SMART" id="SM00934">
    <property type="entry name" value="OMPdecase"/>
    <property type="match status" value="1"/>
</dbReference>
<dbReference type="GO" id="GO:0004590">
    <property type="term" value="F:orotidine-5'-phosphate decarboxylase activity"/>
    <property type="evidence" value="ECO:0007669"/>
    <property type="project" value="UniProtKB-UniRule"/>
</dbReference>
<dbReference type="AlphaFoldDB" id="A0A4R6RD23"/>
<dbReference type="InterPro" id="IPR013785">
    <property type="entry name" value="Aldolase_TIM"/>
</dbReference>
<evidence type="ECO:0000256" key="3">
    <source>
        <dbReference type="ARBA" id="ARBA00022793"/>
    </source>
</evidence>
<gene>
    <name evidence="9" type="ORF">EDD54_3558</name>
</gene>
<sequence>MSIQPFSVRFDLLAGKRSPLCVGIDPTAETLARWDLPFSAEGARVFGLELVEAVGDVTAVFKPQVAYFERFGWQGLKAVDEVLRHARSADALAIADVKRMDIGSTLEAYAAAWLGEDAGIRADAMTLGAYMGAGSLKPVVERAAAAGAGLFVVVRSSNPDGIALQNARHEDDRTVAEALADDIAAFNAPRLDANGLGPVGAVVGATLDDADAVLERLKSSIVLAPGIGAQGATMADLKARFGRTAARRAMPTASRQIGNAGPSRRAIREVVLRLAEEAHDLR</sequence>
<evidence type="ECO:0000256" key="2">
    <source>
        <dbReference type="ARBA" id="ARBA00008847"/>
    </source>
</evidence>
<dbReference type="PANTHER" id="PTHR43375:SF1">
    <property type="entry name" value="OROTIDINE 5'-PHOSPHATE DECARBOXYLASE"/>
    <property type="match status" value="1"/>
</dbReference>
<evidence type="ECO:0000256" key="4">
    <source>
        <dbReference type="ARBA" id="ARBA00022975"/>
    </source>
</evidence>
<dbReference type="OrthoDB" id="9808470at2"/>
<feature type="domain" description="Orotidine 5'-phosphate decarboxylase" evidence="8">
    <location>
        <begin position="19"/>
        <end position="270"/>
    </location>
</feature>
<evidence type="ECO:0000256" key="1">
    <source>
        <dbReference type="ARBA" id="ARBA00004861"/>
    </source>
</evidence>
<evidence type="ECO:0000256" key="5">
    <source>
        <dbReference type="ARBA" id="ARBA00023239"/>
    </source>
</evidence>
<comment type="caution">
    <text evidence="9">The sequence shown here is derived from an EMBL/GenBank/DDBJ whole genome shotgun (WGS) entry which is preliminary data.</text>
</comment>
<evidence type="ECO:0000256" key="7">
    <source>
        <dbReference type="NCBIfam" id="TIGR02127"/>
    </source>
</evidence>
<accession>A0A4R6RD23</accession>
<organism evidence="9 10">
    <name type="scientific">Oharaeibacter diazotrophicus</name>
    <dbReference type="NCBI Taxonomy" id="1920512"/>
    <lineage>
        <taxon>Bacteria</taxon>
        <taxon>Pseudomonadati</taxon>
        <taxon>Pseudomonadota</taxon>
        <taxon>Alphaproteobacteria</taxon>
        <taxon>Hyphomicrobiales</taxon>
        <taxon>Pleomorphomonadaceae</taxon>
        <taxon>Oharaeibacter</taxon>
    </lineage>
</organism>
<dbReference type="UniPathway" id="UPA00070">
    <property type="reaction ID" value="UER00120"/>
</dbReference>
<comment type="similarity">
    <text evidence="2">Belongs to the OMP decarboxylase family. Type 2 subfamily.</text>
</comment>
<evidence type="ECO:0000313" key="10">
    <source>
        <dbReference type="Proteomes" id="UP000294547"/>
    </source>
</evidence>
<dbReference type="PANTHER" id="PTHR43375">
    <property type="entry name" value="OROTIDINE 5'-PHOSPHATE DECARBOXYLASE"/>
    <property type="match status" value="1"/>
</dbReference>
<dbReference type="InterPro" id="IPR011060">
    <property type="entry name" value="RibuloseP-bd_barrel"/>
</dbReference>
<dbReference type="Gene3D" id="3.20.20.70">
    <property type="entry name" value="Aldolase class I"/>
    <property type="match status" value="1"/>
</dbReference>
<dbReference type="GO" id="GO:0006207">
    <property type="term" value="P:'de novo' pyrimidine nucleobase biosynthetic process"/>
    <property type="evidence" value="ECO:0007669"/>
    <property type="project" value="InterPro"/>
</dbReference>
<dbReference type="InterPro" id="IPR011995">
    <property type="entry name" value="OMPdecase_type-2"/>
</dbReference>
<keyword evidence="3" id="KW-0210">Decarboxylase</keyword>
<keyword evidence="5" id="KW-0456">Lyase</keyword>
<dbReference type="EC" id="4.1.1.23" evidence="7"/>
<dbReference type="GO" id="GO:0044205">
    <property type="term" value="P:'de novo' UMP biosynthetic process"/>
    <property type="evidence" value="ECO:0007669"/>
    <property type="project" value="UniProtKB-UniPathway"/>
</dbReference>
<dbReference type="InterPro" id="IPR001754">
    <property type="entry name" value="OMPdeCOase_dom"/>
</dbReference>
<comment type="catalytic activity">
    <reaction evidence="6">
        <text>orotidine 5'-phosphate + H(+) = UMP + CO2</text>
        <dbReference type="Rhea" id="RHEA:11596"/>
        <dbReference type="ChEBI" id="CHEBI:15378"/>
        <dbReference type="ChEBI" id="CHEBI:16526"/>
        <dbReference type="ChEBI" id="CHEBI:57538"/>
        <dbReference type="ChEBI" id="CHEBI:57865"/>
        <dbReference type="EC" id="4.1.1.23"/>
    </reaction>
</comment>
<dbReference type="NCBIfam" id="TIGR02127">
    <property type="entry name" value="pyrF_sub2"/>
    <property type="match status" value="1"/>
</dbReference>
<dbReference type="EMBL" id="SNXY01000009">
    <property type="protein sequence ID" value="TDP83596.1"/>
    <property type="molecule type" value="Genomic_DNA"/>
</dbReference>
<dbReference type="Pfam" id="PF00215">
    <property type="entry name" value="OMPdecase"/>
    <property type="match status" value="1"/>
</dbReference>
<evidence type="ECO:0000259" key="8">
    <source>
        <dbReference type="SMART" id="SM00934"/>
    </source>
</evidence>
<evidence type="ECO:0000256" key="6">
    <source>
        <dbReference type="ARBA" id="ARBA00049157"/>
    </source>
</evidence>
<protein>
    <recommendedName>
        <fullName evidence="7">Orotidine-5'-phosphate decarboxylase</fullName>
        <ecNumber evidence="7">4.1.1.23</ecNumber>
    </recommendedName>
</protein>
<dbReference type="Proteomes" id="UP000294547">
    <property type="component" value="Unassembled WGS sequence"/>
</dbReference>
<reference evidence="9 10" key="1">
    <citation type="submission" date="2019-03" db="EMBL/GenBank/DDBJ databases">
        <title>Genomic Encyclopedia of Type Strains, Phase IV (KMG-IV): sequencing the most valuable type-strain genomes for metagenomic binning, comparative biology and taxonomic classification.</title>
        <authorList>
            <person name="Goeker M."/>
        </authorList>
    </citation>
    <scope>NUCLEOTIDE SEQUENCE [LARGE SCALE GENOMIC DNA]</scope>
    <source>
        <strain evidence="9 10">DSM 102969</strain>
    </source>
</reference>